<dbReference type="SUPFAM" id="SSF101941">
    <property type="entry name" value="NAC domain"/>
    <property type="match status" value="1"/>
</dbReference>
<protein>
    <recommendedName>
        <fullName evidence="5">NAC domain-containing protein</fullName>
    </recommendedName>
</protein>
<dbReference type="EnsemblPlants" id="LPERR09G07020.1">
    <property type="protein sequence ID" value="LPERR09G07020.1"/>
    <property type="gene ID" value="LPERR09G07020"/>
</dbReference>
<dbReference type="PROSITE" id="PS51005">
    <property type="entry name" value="NAC"/>
    <property type="match status" value="1"/>
</dbReference>
<evidence type="ECO:0000256" key="2">
    <source>
        <dbReference type="ARBA" id="ARBA00023125"/>
    </source>
</evidence>
<dbReference type="PANTHER" id="PTHR31744">
    <property type="entry name" value="PROTEIN CUP-SHAPED COTYLEDON 2-RELATED"/>
    <property type="match status" value="1"/>
</dbReference>
<dbReference type="PANTHER" id="PTHR31744:SF77">
    <property type="entry name" value="PROTEIN FEZ"/>
    <property type="match status" value="1"/>
</dbReference>
<reference evidence="6" key="3">
    <citation type="submission" date="2015-04" db="UniProtKB">
        <authorList>
            <consortium name="EnsemblPlants"/>
        </authorList>
    </citation>
    <scope>IDENTIFICATION</scope>
</reference>
<proteinExistence type="predicted"/>
<evidence type="ECO:0000313" key="7">
    <source>
        <dbReference type="Proteomes" id="UP000032180"/>
    </source>
</evidence>
<dbReference type="GO" id="GO:0006355">
    <property type="term" value="P:regulation of DNA-templated transcription"/>
    <property type="evidence" value="ECO:0007669"/>
    <property type="project" value="InterPro"/>
</dbReference>
<keyword evidence="7" id="KW-1185">Reference proteome</keyword>
<accession>A0A0D9XDP0</accession>
<dbReference type="Gene3D" id="2.170.150.80">
    <property type="entry name" value="NAC domain"/>
    <property type="match status" value="1"/>
</dbReference>
<evidence type="ECO:0000256" key="1">
    <source>
        <dbReference type="ARBA" id="ARBA00023015"/>
    </source>
</evidence>
<evidence type="ECO:0000313" key="6">
    <source>
        <dbReference type="EnsemblPlants" id="LPERR09G07020.1"/>
    </source>
</evidence>
<sequence>MVEVIWTRGCTTDDELVNFYLRRKDQQKPLSIELIKSPDIYKYDTWDLPVFASSGGKEWYFYCKRDRKYQNSLRPTRVTGAGFWKATGTDSKLSICFGEFLLLSRSCNTDNSVEQSAVPAMAAAEARQFTCDGSSCKVINFQCSPSLTHQSDKDNHSCPVTLLFETQTLLTLSVATSPLLRITPGITNGIYEASSNIAFGQAESCNGYEVEWVIP</sequence>
<dbReference type="Gramene" id="LPERR09G07020.1">
    <property type="protein sequence ID" value="LPERR09G07020.1"/>
    <property type="gene ID" value="LPERR09G07020"/>
</dbReference>
<reference evidence="7" key="2">
    <citation type="submission" date="2013-12" db="EMBL/GenBank/DDBJ databases">
        <authorList>
            <person name="Yu Y."/>
            <person name="Lee S."/>
            <person name="de Baynast K."/>
            <person name="Wissotski M."/>
            <person name="Liu L."/>
            <person name="Talag J."/>
            <person name="Goicoechea J."/>
            <person name="Angelova A."/>
            <person name="Jetty R."/>
            <person name="Kudrna D."/>
            <person name="Golser W."/>
            <person name="Rivera L."/>
            <person name="Zhang J."/>
            <person name="Wing R."/>
        </authorList>
    </citation>
    <scope>NUCLEOTIDE SEQUENCE</scope>
</reference>
<reference evidence="6 7" key="1">
    <citation type="submission" date="2012-08" db="EMBL/GenBank/DDBJ databases">
        <title>Oryza genome evolution.</title>
        <authorList>
            <person name="Wing R.A."/>
        </authorList>
    </citation>
    <scope>NUCLEOTIDE SEQUENCE</scope>
</reference>
<dbReference type="Pfam" id="PF02365">
    <property type="entry name" value="NAM"/>
    <property type="match status" value="1"/>
</dbReference>
<evidence type="ECO:0000259" key="5">
    <source>
        <dbReference type="PROSITE" id="PS51005"/>
    </source>
</evidence>
<evidence type="ECO:0000256" key="3">
    <source>
        <dbReference type="ARBA" id="ARBA00023163"/>
    </source>
</evidence>
<dbReference type="AlphaFoldDB" id="A0A0D9XDP0"/>
<dbReference type="Proteomes" id="UP000032180">
    <property type="component" value="Chromosome 9"/>
</dbReference>
<dbReference type="InterPro" id="IPR003441">
    <property type="entry name" value="NAC-dom"/>
</dbReference>
<dbReference type="GO" id="GO:0003677">
    <property type="term" value="F:DNA binding"/>
    <property type="evidence" value="ECO:0007669"/>
    <property type="project" value="UniProtKB-KW"/>
</dbReference>
<keyword evidence="4" id="KW-0539">Nucleus</keyword>
<keyword evidence="2" id="KW-0238">DNA-binding</keyword>
<dbReference type="InterPro" id="IPR036093">
    <property type="entry name" value="NAC_dom_sf"/>
</dbReference>
<dbReference type="HOGENOM" id="CLU_1284947_0_0_1"/>
<dbReference type="STRING" id="77586.A0A0D9XDP0"/>
<dbReference type="eggNOG" id="ENOG502QRAX">
    <property type="taxonomic scope" value="Eukaryota"/>
</dbReference>
<keyword evidence="1" id="KW-0805">Transcription regulation</keyword>
<feature type="domain" description="NAC" evidence="5">
    <location>
        <begin position="3"/>
        <end position="163"/>
    </location>
</feature>
<keyword evidence="3" id="KW-0804">Transcription</keyword>
<evidence type="ECO:0000256" key="4">
    <source>
        <dbReference type="ARBA" id="ARBA00023242"/>
    </source>
</evidence>
<organism evidence="6 7">
    <name type="scientific">Leersia perrieri</name>
    <dbReference type="NCBI Taxonomy" id="77586"/>
    <lineage>
        <taxon>Eukaryota</taxon>
        <taxon>Viridiplantae</taxon>
        <taxon>Streptophyta</taxon>
        <taxon>Embryophyta</taxon>
        <taxon>Tracheophyta</taxon>
        <taxon>Spermatophyta</taxon>
        <taxon>Magnoliopsida</taxon>
        <taxon>Liliopsida</taxon>
        <taxon>Poales</taxon>
        <taxon>Poaceae</taxon>
        <taxon>BOP clade</taxon>
        <taxon>Oryzoideae</taxon>
        <taxon>Oryzeae</taxon>
        <taxon>Oryzinae</taxon>
        <taxon>Leersia</taxon>
    </lineage>
</organism>
<name>A0A0D9XDP0_9ORYZ</name>